<evidence type="ECO:0000313" key="2">
    <source>
        <dbReference type="EMBL" id="GAF73652.1"/>
    </source>
</evidence>
<dbReference type="PRINTS" id="PR01217">
    <property type="entry name" value="PRICHEXTENSN"/>
</dbReference>
<feature type="compositionally biased region" description="Low complexity" evidence="1">
    <location>
        <begin position="201"/>
        <end position="210"/>
    </location>
</feature>
<dbReference type="EMBL" id="BARS01001577">
    <property type="protein sequence ID" value="GAF73652.1"/>
    <property type="molecule type" value="Genomic_DNA"/>
</dbReference>
<gene>
    <name evidence="2" type="ORF">S01H1_03017</name>
</gene>
<reference evidence="2" key="1">
    <citation type="journal article" date="2014" name="Front. Microbiol.">
        <title>High frequency of phylogenetically diverse reductive dehalogenase-homologous genes in deep subseafloor sedimentary metagenomes.</title>
        <authorList>
            <person name="Kawai M."/>
            <person name="Futagami T."/>
            <person name="Toyoda A."/>
            <person name="Takaki Y."/>
            <person name="Nishi S."/>
            <person name="Hori S."/>
            <person name="Arai W."/>
            <person name="Tsubouchi T."/>
            <person name="Morono Y."/>
            <person name="Uchiyama I."/>
            <person name="Ito T."/>
            <person name="Fujiyama A."/>
            <person name="Inagaki F."/>
            <person name="Takami H."/>
        </authorList>
    </citation>
    <scope>NUCLEOTIDE SEQUENCE</scope>
    <source>
        <strain evidence="2">Expedition CK06-06</strain>
    </source>
</reference>
<accession>X0SCL6</accession>
<feature type="compositionally biased region" description="Low complexity" evidence="1">
    <location>
        <begin position="225"/>
        <end position="234"/>
    </location>
</feature>
<organism evidence="2">
    <name type="scientific">marine sediment metagenome</name>
    <dbReference type="NCBI Taxonomy" id="412755"/>
    <lineage>
        <taxon>unclassified sequences</taxon>
        <taxon>metagenomes</taxon>
        <taxon>ecological metagenomes</taxon>
    </lineage>
</organism>
<dbReference type="AlphaFoldDB" id="X0SCL6"/>
<feature type="non-terminal residue" evidence="2">
    <location>
        <position position="1"/>
    </location>
</feature>
<sequence>KKLLTDMKALEEKNQKVIALVKTKLDKDMKDMSGPGKGGGPLDDVAKTSLDDLTFKGQNGTVTFTDKKGNTETFVKENGAWKGKLDADKKEMLGVVVEMLAATDKMLDAITAGVNDGSITKDNFDQKAEQLSKTHMGPAMAKLMAVAMKTIAKKTGAPASQPATAPATAPVTLPATAPATRVAKVPTTPPVTPPVTPPTTAPATGVAKVPTTPPVTPPVTPPTTAPATGVAKVPTTPPVTPPVTPPTTAPATGVATAP</sequence>
<feature type="compositionally biased region" description="Pro residues" evidence="1">
    <location>
        <begin position="187"/>
        <end position="200"/>
    </location>
</feature>
<evidence type="ECO:0000256" key="1">
    <source>
        <dbReference type="SAM" id="MobiDB-lite"/>
    </source>
</evidence>
<feature type="non-terminal residue" evidence="2">
    <location>
        <position position="258"/>
    </location>
</feature>
<name>X0SCL6_9ZZZZ</name>
<protein>
    <submittedName>
        <fullName evidence="2">Uncharacterized protein</fullName>
    </submittedName>
</protein>
<feature type="compositionally biased region" description="Low complexity" evidence="1">
    <location>
        <begin position="249"/>
        <end position="258"/>
    </location>
</feature>
<feature type="compositionally biased region" description="Pro residues" evidence="1">
    <location>
        <begin position="211"/>
        <end position="224"/>
    </location>
</feature>
<proteinExistence type="predicted"/>
<comment type="caution">
    <text evidence="2">The sequence shown here is derived from an EMBL/GenBank/DDBJ whole genome shotgun (WGS) entry which is preliminary data.</text>
</comment>
<feature type="region of interest" description="Disordered" evidence="1">
    <location>
        <begin position="184"/>
        <end position="258"/>
    </location>
</feature>
<feature type="compositionally biased region" description="Pro residues" evidence="1">
    <location>
        <begin position="235"/>
        <end position="248"/>
    </location>
</feature>